<evidence type="ECO:0000256" key="1">
    <source>
        <dbReference type="ARBA" id="ARBA00006594"/>
    </source>
</evidence>
<accession>A0A0A3YK10</accession>
<organism evidence="9 10">
    <name type="scientific">Erwinia typographi</name>
    <dbReference type="NCBI Taxonomy" id="371042"/>
    <lineage>
        <taxon>Bacteria</taxon>
        <taxon>Pseudomonadati</taxon>
        <taxon>Pseudomonadota</taxon>
        <taxon>Gammaproteobacteria</taxon>
        <taxon>Enterobacterales</taxon>
        <taxon>Erwiniaceae</taxon>
        <taxon>Erwinia</taxon>
    </lineage>
</organism>
<keyword evidence="3 9" id="KW-0489">Methyltransferase</keyword>
<gene>
    <name evidence="9" type="ORF">NG99_24040</name>
</gene>
<dbReference type="RefSeq" id="WP_034898618.1">
    <property type="nucleotide sequence ID" value="NZ_JRUQ01000078.1"/>
</dbReference>
<keyword evidence="4" id="KW-0808">Transferase</keyword>
<keyword evidence="5" id="KW-0949">S-adenosyl-L-methionine</keyword>
<keyword evidence="6" id="KW-0680">Restriction system</keyword>
<dbReference type="eggNOG" id="COG0286">
    <property type="taxonomic scope" value="Bacteria"/>
</dbReference>
<dbReference type="STRING" id="371042.NG99_24040"/>
<dbReference type="OrthoDB" id="9784823at2"/>
<dbReference type="AlphaFoldDB" id="A0A0A3YK10"/>
<evidence type="ECO:0000313" key="10">
    <source>
        <dbReference type="Proteomes" id="UP000030351"/>
    </source>
</evidence>
<proteinExistence type="inferred from homology"/>
<dbReference type="SUPFAM" id="SSF53335">
    <property type="entry name" value="S-adenosyl-L-methionine-dependent methyltransferases"/>
    <property type="match status" value="1"/>
</dbReference>
<sequence length="276" mass="31075">MSQLSFASFFDQAKEAAPVTPAKPVLPAVNAPTIPQRMMTTDEARRQFVSVFMDTARNLRRWEVFSDFITLAASELDMARIRTPENIEHSREICSKYSESDISNLHTLFCLMVCALEAKFHDFLGAIFMELGLGDDRNGQYFTPYHVQSLLARLLMPDVDETIRREGFVTVSDPASGAAGMIVAYAEYLLEAGYNPSEHMFGSCIDIDPVAADMAFIQLSLLGIPAEVVTGNTLTMQLNRVRYTPVYYINNFEKRLEDQRRVSAMREFLRGLNKAA</sequence>
<dbReference type="EC" id="2.1.1.72" evidence="2"/>
<keyword evidence="10" id="KW-1185">Reference proteome</keyword>
<dbReference type="GO" id="GO:0009307">
    <property type="term" value="P:DNA restriction-modification system"/>
    <property type="evidence" value="ECO:0007669"/>
    <property type="project" value="UniProtKB-KW"/>
</dbReference>
<dbReference type="GO" id="GO:0008170">
    <property type="term" value="F:N-methyltransferase activity"/>
    <property type="evidence" value="ECO:0007669"/>
    <property type="project" value="InterPro"/>
</dbReference>
<dbReference type="InterPro" id="IPR003356">
    <property type="entry name" value="DNA_methylase_A-5"/>
</dbReference>
<evidence type="ECO:0000256" key="2">
    <source>
        <dbReference type="ARBA" id="ARBA00011900"/>
    </source>
</evidence>
<evidence type="ECO:0000313" key="9">
    <source>
        <dbReference type="EMBL" id="KGT87122.1"/>
    </source>
</evidence>
<dbReference type="InterPro" id="IPR029063">
    <property type="entry name" value="SAM-dependent_MTases_sf"/>
</dbReference>
<name>A0A0A3YK10_9GAMM</name>
<dbReference type="EMBL" id="JRUQ01000078">
    <property type="protein sequence ID" value="KGT87122.1"/>
    <property type="molecule type" value="Genomic_DNA"/>
</dbReference>
<feature type="domain" description="DNA methylase adenine-specific" evidence="8">
    <location>
        <begin position="137"/>
        <end position="238"/>
    </location>
</feature>
<dbReference type="GO" id="GO:0009007">
    <property type="term" value="F:site-specific DNA-methyltransferase (adenine-specific) activity"/>
    <property type="evidence" value="ECO:0007669"/>
    <property type="project" value="UniProtKB-EC"/>
</dbReference>
<comment type="caution">
    <text evidence="9">The sequence shown here is derived from an EMBL/GenBank/DDBJ whole genome shotgun (WGS) entry which is preliminary data.</text>
</comment>
<dbReference type="PANTHER" id="PTHR42933:SF1">
    <property type="entry name" value="SITE-SPECIFIC DNA-METHYLTRANSFERASE (ADENINE-SPECIFIC)"/>
    <property type="match status" value="1"/>
</dbReference>
<dbReference type="Gene3D" id="3.40.50.150">
    <property type="entry name" value="Vaccinia Virus protein VP39"/>
    <property type="match status" value="1"/>
</dbReference>
<reference evidence="9 10" key="1">
    <citation type="submission" date="2014-10" db="EMBL/GenBank/DDBJ databases">
        <title>Genome sequence of Erwinia typographi M043b.</title>
        <authorList>
            <person name="Chan K.-G."/>
            <person name="Tan W.-S."/>
        </authorList>
    </citation>
    <scope>NUCLEOTIDE SEQUENCE [LARGE SCALE GENOMIC DNA]</scope>
    <source>
        <strain evidence="9 10">M043b</strain>
    </source>
</reference>
<dbReference type="Pfam" id="PF02384">
    <property type="entry name" value="N6_Mtase"/>
    <property type="match status" value="1"/>
</dbReference>
<protein>
    <recommendedName>
        <fullName evidence="2">site-specific DNA-methyltransferase (adenine-specific)</fullName>
        <ecNumber evidence="2">2.1.1.72</ecNumber>
    </recommendedName>
</protein>
<dbReference type="GO" id="GO:0032259">
    <property type="term" value="P:methylation"/>
    <property type="evidence" value="ECO:0007669"/>
    <property type="project" value="UniProtKB-KW"/>
</dbReference>
<dbReference type="InterPro" id="IPR051537">
    <property type="entry name" value="DNA_Adenine_Mtase"/>
</dbReference>
<evidence type="ECO:0000256" key="3">
    <source>
        <dbReference type="ARBA" id="ARBA00022603"/>
    </source>
</evidence>
<dbReference type="Proteomes" id="UP000030351">
    <property type="component" value="Unassembled WGS sequence"/>
</dbReference>
<evidence type="ECO:0000256" key="4">
    <source>
        <dbReference type="ARBA" id="ARBA00022679"/>
    </source>
</evidence>
<evidence type="ECO:0000256" key="7">
    <source>
        <dbReference type="ARBA" id="ARBA00047942"/>
    </source>
</evidence>
<dbReference type="PANTHER" id="PTHR42933">
    <property type="entry name" value="SLR6095 PROTEIN"/>
    <property type="match status" value="1"/>
</dbReference>
<comment type="catalytic activity">
    <reaction evidence="7">
        <text>a 2'-deoxyadenosine in DNA + S-adenosyl-L-methionine = an N(6)-methyl-2'-deoxyadenosine in DNA + S-adenosyl-L-homocysteine + H(+)</text>
        <dbReference type="Rhea" id="RHEA:15197"/>
        <dbReference type="Rhea" id="RHEA-COMP:12418"/>
        <dbReference type="Rhea" id="RHEA-COMP:12419"/>
        <dbReference type="ChEBI" id="CHEBI:15378"/>
        <dbReference type="ChEBI" id="CHEBI:57856"/>
        <dbReference type="ChEBI" id="CHEBI:59789"/>
        <dbReference type="ChEBI" id="CHEBI:90615"/>
        <dbReference type="ChEBI" id="CHEBI:90616"/>
        <dbReference type="EC" id="2.1.1.72"/>
    </reaction>
</comment>
<dbReference type="GO" id="GO:0003677">
    <property type="term" value="F:DNA binding"/>
    <property type="evidence" value="ECO:0007669"/>
    <property type="project" value="InterPro"/>
</dbReference>
<dbReference type="PROSITE" id="PS50007">
    <property type="entry name" value="PIPLC_X_DOMAIN"/>
    <property type="match status" value="1"/>
</dbReference>
<evidence type="ECO:0000259" key="8">
    <source>
        <dbReference type="Pfam" id="PF02384"/>
    </source>
</evidence>
<comment type="similarity">
    <text evidence="1">Belongs to the N(4)/N(6)-methyltransferase family.</text>
</comment>
<evidence type="ECO:0000256" key="6">
    <source>
        <dbReference type="ARBA" id="ARBA00022747"/>
    </source>
</evidence>
<evidence type="ECO:0000256" key="5">
    <source>
        <dbReference type="ARBA" id="ARBA00022691"/>
    </source>
</evidence>